<name>A0A1F6NYV7_9BACT</name>
<comment type="caution">
    <text evidence="1">The sequence shown here is derived from an EMBL/GenBank/DDBJ whole genome shotgun (WGS) entry which is preliminary data.</text>
</comment>
<protein>
    <recommendedName>
        <fullName evidence="3">DUF3800 domain-containing protein</fullName>
    </recommendedName>
</protein>
<gene>
    <name evidence="1" type="ORF">A2537_01205</name>
</gene>
<dbReference type="Pfam" id="PF12686">
    <property type="entry name" value="DUF3800"/>
    <property type="match status" value="1"/>
</dbReference>
<proteinExistence type="predicted"/>
<dbReference type="AlphaFoldDB" id="A0A1F6NYV7"/>
<dbReference type="InterPro" id="IPR024524">
    <property type="entry name" value="DUF3800"/>
</dbReference>
<dbReference type="Proteomes" id="UP000178490">
    <property type="component" value="Unassembled WGS sequence"/>
</dbReference>
<sequence>MGLKLNCYIIFDIIYDMNIYLDESYNLQKSKGKMFISINGFSVLHDEALRKRWKLIRKSFAQTKRRIHATDSHFEKLREKSIKLLGKNDVNILSVFQLTQEIPYTYFDKKEMKFDSVYADLLKKLFIELSIGEYKKVKIIIDARKHKGGRLGEKIFKKEIEDFLNKQFNSTASDFIATPSYADILIELADFISNTLYKEYSNGTNHVFKSMGYRLIQIKNPL</sequence>
<organism evidence="1 2">
    <name type="scientific">Candidatus Magasanikbacteria bacterium RIFOXYD2_FULL_36_9</name>
    <dbReference type="NCBI Taxonomy" id="1798707"/>
    <lineage>
        <taxon>Bacteria</taxon>
        <taxon>Candidatus Magasanikiibacteriota</taxon>
    </lineage>
</organism>
<accession>A0A1F6NYV7</accession>
<evidence type="ECO:0000313" key="2">
    <source>
        <dbReference type="Proteomes" id="UP000178490"/>
    </source>
</evidence>
<evidence type="ECO:0000313" key="1">
    <source>
        <dbReference type="EMBL" id="OGH89010.1"/>
    </source>
</evidence>
<reference evidence="1 2" key="1">
    <citation type="journal article" date="2016" name="Nat. Commun.">
        <title>Thousands of microbial genomes shed light on interconnected biogeochemical processes in an aquifer system.</title>
        <authorList>
            <person name="Anantharaman K."/>
            <person name="Brown C.T."/>
            <person name="Hug L.A."/>
            <person name="Sharon I."/>
            <person name="Castelle C.J."/>
            <person name="Probst A.J."/>
            <person name="Thomas B.C."/>
            <person name="Singh A."/>
            <person name="Wilkins M.J."/>
            <person name="Karaoz U."/>
            <person name="Brodie E.L."/>
            <person name="Williams K.H."/>
            <person name="Hubbard S.S."/>
            <person name="Banfield J.F."/>
        </authorList>
    </citation>
    <scope>NUCLEOTIDE SEQUENCE [LARGE SCALE GENOMIC DNA]</scope>
</reference>
<evidence type="ECO:0008006" key="3">
    <source>
        <dbReference type="Google" id="ProtNLM"/>
    </source>
</evidence>
<dbReference type="EMBL" id="MFRC01000051">
    <property type="protein sequence ID" value="OGH89010.1"/>
    <property type="molecule type" value="Genomic_DNA"/>
</dbReference>